<protein>
    <submittedName>
        <fullName evidence="1">Uncharacterized protein</fullName>
    </submittedName>
</protein>
<accession>A0ACD3A6G3</accession>
<reference evidence="1 2" key="1">
    <citation type="journal article" date="2019" name="Nat. Ecol. Evol.">
        <title>Megaphylogeny resolves global patterns of mushroom evolution.</title>
        <authorList>
            <person name="Varga T."/>
            <person name="Krizsan K."/>
            <person name="Foldi C."/>
            <person name="Dima B."/>
            <person name="Sanchez-Garcia M."/>
            <person name="Sanchez-Ramirez S."/>
            <person name="Szollosi G.J."/>
            <person name="Szarkandi J.G."/>
            <person name="Papp V."/>
            <person name="Albert L."/>
            <person name="Andreopoulos W."/>
            <person name="Angelini C."/>
            <person name="Antonin V."/>
            <person name="Barry K.W."/>
            <person name="Bougher N.L."/>
            <person name="Buchanan P."/>
            <person name="Buyck B."/>
            <person name="Bense V."/>
            <person name="Catcheside P."/>
            <person name="Chovatia M."/>
            <person name="Cooper J."/>
            <person name="Damon W."/>
            <person name="Desjardin D."/>
            <person name="Finy P."/>
            <person name="Geml J."/>
            <person name="Haridas S."/>
            <person name="Hughes K."/>
            <person name="Justo A."/>
            <person name="Karasinski D."/>
            <person name="Kautmanova I."/>
            <person name="Kiss B."/>
            <person name="Kocsube S."/>
            <person name="Kotiranta H."/>
            <person name="LaButti K.M."/>
            <person name="Lechner B.E."/>
            <person name="Liimatainen K."/>
            <person name="Lipzen A."/>
            <person name="Lukacs Z."/>
            <person name="Mihaltcheva S."/>
            <person name="Morgado L.N."/>
            <person name="Niskanen T."/>
            <person name="Noordeloos M.E."/>
            <person name="Ohm R.A."/>
            <person name="Ortiz-Santana B."/>
            <person name="Ovrebo C."/>
            <person name="Racz N."/>
            <person name="Riley R."/>
            <person name="Savchenko A."/>
            <person name="Shiryaev A."/>
            <person name="Soop K."/>
            <person name="Spirin V."/>
            <person name="Szebenyi C."/>
            <person name="Tomsovsky M."/>
            <person name="Tulloss R.E."/>
            <person name="Uehling J."/>
            <person name="Grigoriev I.V."/>
            <person name="Vagvolgyi C."/>
            <person name="Papp T."/>
            <person name="Martin F.M."/>
            <person name="Miettinen O."/>
            <person name="Hibbett D.S."/>
            <person name="Nagy L.G."/>
        </authorList>
    </citation>
    <scope>NUCLEOTIDE SEQUENCE [LARGE SCALE GENOMIC DNA]</scope>
    <source>
        <strain evidence="1 2">NL-1719</strain>
    </source>
</reference>
<keyword evidence="2" id="KW-1185">Reference proteome</keyword>
<sequence length="58" mass="6415">MVSPRTRLQLLDERAGVILCSLSGNLKGFAPIRFLIMTYGAKNHAKKIIAVSKTKSRN</sequence>
<dbReference type="EMBL" id="ML208691">
    <property type="protein sequence ID" value="TFK61136.1"/>
    <property type="molecule type" value="Genomic_DNA"/>
</dbReference>
<evidence type="ECO:0000313" key="1">
    <source>
        <dbReference type="EMBL" id="TFK61136.1"/>
    </source>
</evidence>
<organism evidence="1 2">
    <name type="scientific">Pluteus cervinus</name>
    <dbReference type="NCBI Taxonomy" id="181527"/>
    <lineage>
        <taxon>Eukaryota</taxon>
        <taxon>Fungi</taxon>
        <taxon>Dikarya</taxon>
        <taxon>Basidiomycota</taxon>
        <taxon>Agaricomycotina</taxon>
        <taxon>Agaricomycetes</taxon>
        <taxon>Agaricomycetidae</taxon>
        <taxon>Agaricales</taxon>
        <taxon>Pluteineae</taxon>
        <taxon>Pluteaceae</taxon>
        <taxon>Pluteus</taxon>
    </lineage>
</organism>
<gene>
    <name evidence="1" type="ORF">BDN72DRAFT_849942</name>
</gene>
<proteinExistence type="predicted"/>
<name>A0ACD3A6G3_9AGAR</name>
<evidence type="ECO:0000313" key="2">
    <source>
        <dbReference type="Proteomes" id="UP000308600"/>
    </source>
</evidence>
<dbReference type="Proteomes" id="UP000308600">
    <property type="component" value="Unassembled WGS sequence"/>
</dbReference>